<dbReference type="SUPFAM" id="SSF46565">
    <property type="entry name" value="Chaperone J-domain"/>
    <property type="match status" value="1"/>
</dbReference>
<name>A0A7W9SMH5_ARMRO</name>
<dbReference type="PROSITE" id="PS50076">
    <property type="entry name" value="DNAJ_2"/>
    <property type="match status" value="1"/>
</dbReference>
<dbReference type="Pfam" id="PF00226">
    <property type="entry name" value="DnaJ"/>
    <property type="match status" value="1"/>
</dbReference>
<evidence type="ECO:0000313" key="3">
    <source>
        <dbReference type="Proteomes" id="UP000520814"/>
    </source>
</evidence>
<accession>A0A7W9SMH5</accession>
<dbReference type="Gene3D" id="1.10.287.110">
    <property type="entry name" value="DnaJ domain"/>
    <property type="match status" value="1"/>
</dbReference>
<dbReference type="CDD" id="cd06257">
    <property type="entry name" value="DnaJ"/>
    <property type="match status" value="1"/>
</dbReference>
<proteinExistence type="predicted"/>
<dbReference type="AlphaFoldDB" id="A0A7W9SMH5"/>
<evidence type="ECO:0000259" key="1">
    <source>
        <dbReference type="PROSITE" id="PS50076"/>
    </source>
</evidence>
<dbReference type="InterPro" id="IPR036869">
    <property type="entry name" value="J_dom_sf"/>
</dbReference>
<dbReference type="InterPro" id="IPR001623">
    <property type="entry name" value="DnaJ_domain"/>
</dbReference>
<evidence type="ECO:0000313" key="2">
    <source>
        <dbReference type="EMBL" id="MBB6048553.1"/>
    </source>
</evidence>
<organism evidence="2 3">
    <name type="scientific">Armatimonas rosea</name>
    <dbReference type="NCBI Taxonomy" id="685828"/>
    <lineage>
        <taxon>Bacteria</taxon>
        <taxon>Bacillati</taxon>
        <taxon>Armatimonadota</taxon>
        <taxon>Armatimonadia</taxon>
        <taxon>Armatimonadales</taxon>
        <taxon>Armatimonadaceae</taxon>
        <taxon>Armatimonas</taxon>
    </lineage>
</organism>
<comment type="caution">
    <text evidence="2">The sequence shown here is derived from an EMBL/GenBank/DDBJ whole genome shotgun (WGS) entry which is preliminary data.</text>
</comment>
<protein>
    <recommendedName>
        <fullName evidence="1">J domain-containing protein</fullName>
    </recommendedName>
</protein>
<dbReference type="EMBL" id="JACHGW010000001">
    <property type="protein sequence ID" value="MBB6048553.1"/>
    <property type="molecule type" value="Genomic_DNA"/>
</dbReference>
<reference evidence="2 3" key="1">
    <citation type="submission" date="2020-08" db="EMBL/GenBank/DDBJ databases">
        <title>Genomic Encyclopedia of Type Strains, Phase IV (KMG-IV): sequencing the most valuable type-strain genomes for metagenomic binning, comparative biology and taxonomic classification.</title>
        <authorList>
            <person name="Goeker M."/>
        </authorList>
    </citation>
    <scope>NUCLEOTIDE SEQUENCE [LARGE SCALE GENOMIC DNA]</scope>
    <source>
        <strain evidence="2 3">DSM 23562</strain>
    </source>
</reference>
<keyword evidence="3" id="KW-1185">Reference proteome</keyword>
<feature type="domain" description="J" evidence="1">
    <location>
        <begin position="11"/>
        <end position="75"/>
    </location>
</feature>
<dbReference type="Proteomes" id="UP000520814">
    <property type="component" value="Unassembled WGS sequence"/>
</dbReference>
<sequence length="216" mass="24858">MPALLPVPEPDYYALLGLLPAATQEEITACLWERLREVHPDLYPSPENRAAFDLLLKARATLTDPEKRQRYHIQQAFAPLHNRYCLHQSKLSIVQRHVQYWQGEVYLLDGSDVFDRTAFKLRAYQDWPNMGNYRDPSTSWEMLRDVLTDSLHERSGLVVLVWTEAQNMLLRGLDDLLTAHTVLRDVVVSVNQNQETLVNAHFLLIGTGHNFPKSLG</sequence>
<dbReference type="SMART" id="SM00271">
    <property type="entry name" value="DnaJ"/>
    <property type="match status" value="1"/>
</dbReference>
<gene>
    <name evidence="2" type="ORF">HNQ39_000315</name>
</gene>
<dbReference type="RefSeq" id="WP_184192191.1">
    <property type="nucleotide sequence ID" value="NZ_JACHGW010000001.1"/>
</dbReference>